<dbReference type="OrthoDB" id="982918at2"/>
<proteinExistence type="predicted"/>
<dbReference type="AlphaFoldDB" id="A0A150X9G1"/>
<accession>A0A150X9G1</accession>
<sequence>MKSEFEQLVVAKNYISVLEKENEALKAEVGNQFKMRKKLEAALKAEKEVKEKMTPKEKIQIKMDLYVRQQKESLESCSNKLRDCRKLTEQLQTELIKTKLGLTNGK</sequence>
<keyword evidence="2" id="KW-1185">Reference proteome</keyword>
<dbReference type="STRING" id="296218.AWN68_07355"/>
<dbReference type="Proteomes" id="UP000075615">
    <property type="component" value="Unassembled WGS sequence"/>
</dbReference>
<comment type="caution">
    <text evidence="1">The sequence shown here is derived from an EMBL/GenBank/DDBJ whole genome shotgun (WGS) entry which is preliminary data.</text>
</comment>
<protein>
    <submittedName>
        <fullName evidence="1">Uncharacterized protein</fullName>
    </submittedName>
</protein>
<gene>
    <name evidence="1" type="ORF">AWN68_07355</name>
</gene>
<organism evidence="1 2">
    <name type="scientific">Roseivirga echinicomitans</name>
    <dbReference type="NCBI Taxonomy" id="296218"/>
    <lineage>
        <taxon>Bacteria</taxon>
        <taxon>Pseudomonadati</taxon>
        <taxon>Bacteroidota</taxon>
        <taxon>Cytophagia</taxon>
        <taxon>Cytophagales</taxon>
        <taxon>Roseivirgaceae</taxon>
        <taxon>Roseivirga</taxon>
    </lineage>
</organism>
<name>A0A150X9G1_9BACT</name>
<reference evidence="1 2" key="1">
    <citation type="submission" date="2016-01" db="EMBL/GenBank/DDBJ databases">
        <title>Genome sequencing of Roseivirga echinicomitans KMM 6058.</title>
        <authorList>
            <person name="Selvaratnam C."/>
            <person name="Thevarajoo S."/>
            <person name="Goh K.M."/>
            <person name="Ee R."/>
            <person name="Chan K.-G."/>
            <person name="Chong C.S."/>
        </authorList>
    </citation>
    <scope>NUCLEOTIDE SEQUENCE [LARGE SCALE GENOMIC DNA]</scope>
    <source>
        <strain evidence="1 2">KMM 6058</strain>
    </source>
</reference>
<evidence type="ECO:0000313" key="1">
    <source>
        <dbReference type="EMBL" id="KYG75358.1"/>
    </source>
</evidence>
<dbReference type="EMBL" id="LRDB01000045">
    <property type="protein sequence ID" value="KYG75358.1"/>
    <property type="molecule type" value="Genomic_DNA"/>
</dbReference>
<dbReference type="RefSeq" id="WP_068416589.1">
    <property type="nucleotide sequence ID" value="NZ_LRDB01000045.1"/>
</dbReference>
<evidence type="ECO:0000313" key="2">
    <source>
        <dbReference type="Proteomes" id="UP000075615"/>
    </source>
</evidence>